<keyword evidence="7 9" id="KW-0564">Palmitate</keyword>
<keyword evidence="11" id="KW-1185">Reference proteome</keyword>
<dbReference type="EMBL" id="PIUM01000025">
    <property type="protein sequence ID" value="PKU22964.1"/>
    <property type="molecule type" value="Genomic_DNA"/>
</dbReference>
<dbReference type="GO" id="GO:0005886">
    <property type="term" value="C:plasma membrane"/>
    <property type="evidence" value="ECO:0007669"/>
    <property type="project" value="UniProtKB-SubCell"/>
</dbReference>
<feature type="chain" id="PRO_5014487436" evidence="9">
    <location>
        <begin position="28"/>
        <end position="499"/>
    </location>
</feature>
<dbReference type="PANTHER" id="PTHR30203">
    <property type="entry name" value="OUTER MEMBRANE CATION EFFLUX PROTEIN"/>
    <property type="match status" value="1"/>
</dbReference>
<sequence>MMIGSSPLPLRSRLLSCGVLLVLSACATGGDIQPALQSPNLSLLNAGSTIEEAAQPATLRTRSLDWWRVFGDPQLDQLMAVAAQESPSVLAAAARIHHAEAVRGNAKADERPSVTGSGRVIGEYFPDHYVYGKPYAGDAGDEGELLANTRYHLDFWGKWKEATAAADERVNAAKAEASDALLLLRSAVVEAYVQLDAAYKLRDIASEGLTRRQGVTDLLAIREKAHLVTDIDAVQARDAITETRSEIARLDGEIIRCRNQIAALLGKDPGFADTIARPALATIADPAPLSGIPATLLGYRPDVATERAHVEAAAHDIGVARAAFYPDVDLVGFAGFESLDLGHLLRPGSVAAGAGPAITLPIFDGGRLRSNLSGRAADYDAAVSAYQATIVAALRQVADGIATLKSEHARKAEADAAKDHWRRVVDLQKIREGHGLSDAMDRLATETALLLSERRVAEADARVAIAQTTLIRALGGAWTPSSSLSAGRVATGSTLAQGK</sequence>
<dbReference type="Pfam" id="PF02321">
    <property type="entry name" value="OEP"/>
    <property type="match status" value="2"/>
</dbReference>
<organism evidence="10 11">
    <name type="scientific">Telmatospirillum siberiense</name>
    <dbReference type="NCBI Taxonomy" id="382514"/>
    <lineage>
        <taxon>Bacteria</taxon>
        <taxon>Pseudomonadati</taxon>
        <taxon>Pseudomonadota</taxon>
        <taxon>Alphaproteobacteria</taxon>
        <taxon>Rhodospirillales</taxon>
        <taxon>Rhodospirillaceae</taxon>
        <taxon>Telmatospirillum</taxon>
    </lineage>
</organism>
<feature type="signal peptide" evidence="9">
    <location>
        <begin position="1"/>
        <end position="27"/>
    </location>
</feature>
<evidence type="ECO:0000256" key="3">
    <source>
        <dbReference type="ARBA" id="ARBA00022452"/>
    </source>
</evidence>
<dbReference type="Proteomes" id="UP000233293">
    <property type="component" value="Unassembled WGS sequence"/>
</dbReference>
<evidence type="ECO:0000256" key="6">
    <source>
        <dbReference type="ARBA" id="ARBA00023136"/>
    </source>
</evidence>
<dbReference type="Gene3D" id="1.20.1600.10">
    <property type="entry name" value="Outer membrane efflux proteins (OEP)"/>
    <property type="match status" value="1"/>
</dbReference>
<keyword evidence="8 9" id="KW-0449">Lipoprotein</keyword>
<dbReference type="RefSeq" id="WP_101252238.1">
    <property type="nucleotide sequence ID" value="NZ_PIUM01000025.1"/>
</dbReference>
<evidence type="ECO:0000256" key="7">
    <source>
        <dbReference type="ARBA" id="ARBA00023139"/>
    </source>
</evidence>
<comment type="similarity">
    <text evidence="2 9">Belongs to the outer membrane factor (OMF) (TC 1.B.17) family.</text>
</comment>
<proteinExistence type="inferred from homology"/>
<keyword evidence="3 9" id="KW-1134">Transmembrane beta strand</keyword>
<dbReference type="SUPFAM" id="SSF56954">
    <property type="entry name" value="Outer membrane efflux proteins (OEP)"/>
    <property type="match status" value="1"/>
</dbReference>
<evidence type="ECO:0000256" key="4">
    <source>
        <dbReference type="ARBA" id="ARBA00022692"/>
    </source>
</evidence>
<accession>A0A2N3PRF0</accession>
<evidence type="ECO:0000256" key="8">
    <source>
        <dbReference type="ARBA" id="ARBA00023288"/>
    </source>
</evidence>
<protein>
    <submittedName>
        <fullName evidence="10">Fusaric acid resistance protein</fullName>
    </submittedName>
</protein>
<dbReference type="AlphaFoldDB" id="A0A2N3PRF0"/>
<keyword evidence="6 9" id="KW-0472">Membrane</keyword>
<evidence type="ECO:0000313" key="11">
    <source>
        <dbReference type="Proteomes" id="UP000233293"/>
    </source>
</evidence>
<gene>
    <name evidence="10" type="ORF">CWS72_19110</name>
</gene>
<dbReference type="Gene3D" id="2.20.200.10">
    <property type="entry name" value="Outer membrane efflux proteins (OEP)"/>
    <property type="match status" value="1"/>
</dbReference>
<evidence type="ECO:0000256" key="9">
    <source>
        <dbReference type="RuleBase" id="RU362097"/>
    </source>
</evidence>
<comment type="caution">
    <text evidence="10">The sequence shown here is derived from an EMBL/GenBank/DDBJ whole genome shotgun (WGS) entry which is preliminary data.</text>
</comment>
<name>A0A2N3PRF0_9PROT</name>
<dbReference type="InterPro" id="IPR003423">
    <property type="entry name" value="OMP_efflux"/>
</dbReference>
<dbReference type="GO" id="GO:0015562">
    <property type="term" value="F:efflux transmembrane transporter activity"/>
    <property type="evidence" value="ECO:0007669"/>
    <property type="project" value="InterPro"/>
</dbReference>
<dbReference type="NCBIfam" id="TIGR01845">
    <property type="entry name" value="outer_NodT"/>
    <property type="match status" value="1"/>
</dbReference>
<evidence type="ECO:0000256" key="2">
    <source>
        <dbReference type="ARBA" id="ARBA00007613"/>
    </source>
</evidence>
<comment type="subcellular location">
    <subcellularLocation>
        <location evidence="9">Cell membrane</location>
        <topology evidence="9">Lipid-anchor</topology>
    </subcellularLocation>
    <subcellularLocation>
        <location evidence="1">Membrane</location>
    </subcellularLocation>
</comment>
<keyword evidence="5 9" id="KW-0732">Signal</keyword>
<dbReference type="InterPro" id="IPR010131">
    <property type="entry name" value="MdtP/NodT-like"/>
</dbReference>
<evidence type="ECO:0000313" key="10">
    <source>
        <dbReference type="EMBL" id="PKU22964.1"/>
    </source>
</evidence>
<dbReference type="PANTHER" id="PTHR30203:SF20">
    <property type="entry name" value="MULTIDRUG RESISTANCE OUTER MEMBRANE PROTEIN MDTP-RELATED"/>
    <property type="match status" value="1"/>
</dbReference>
<evidence type="ECO:0000256" key="5">
    <source>
        <dbReference type="ARBA" id="ARBA00022729"/>
    </source>
</evidence>
<reference evidence="11" key="1">
    <citation type="submission" date="2017-12" db="EMBL/GenBank/DDBJ databases">
        <title>Draft genome sequence of Telmatospirillum siberiense 26-4b1T, an acidotolerant peatland alphaproteobacterium potentially involved in sulfur cycling.</title>
        <authorList>
            <person name="Hausmann B."/>
            <person name="Pjevac P."/>
            <person name="Schreck K."/>
            <person name="Herbold C.W."/>
            <person name="Daims H."/>
            <person name="Wagner M."/>
            <person name="Pester M."/>
            <person name="Loy A."/>
        </authorList>
    </citation>
    <scope>NUCLEOTIDE SEQUENCE [LARGE SCALE GENOMIC DNA]</scope>
    <source>
        <strain evidence="11">26-4b1</strain>
    </source>
</reference>
<evidence type="ECO:0000256" key="1">
    <source>
        <dbReference type="ARBA" id="ARBA00004370"/>
    </source>
</evidence>
<keyword evidence="4 9" id="KW-0812">Transmembrane</keyword>
<dbReference type="OrthoDB" id="9783100at2"/>